<dbReference type="Proteomes" id="UP000190235">
    <property type="component" value="Chromosome I"/>
</dbReference>
<dbReference type="Pfam" id="PF02597">
    <property type="entry name" value="ThiS"/>
    <property type="match status" value="1"/>
</dbReference>
<proteinExistence type="predicted"/>
<dbReference type="InterPro" id="IPR016155">
    <property type="entry name" value="Mopterin_synth/thiamin_S_b"/>
</dbReference>
<reference evidence="2" key="1">
    <citation type="submission" date="2016-11" db="EMBL/GenBank/DDBJ databases">
        <authorList>
            <person name="Varghese N."/>
            <person name="Submissions S."/>
        </authorList>
    </citation>
    <scope>NUCLEOTIDE SEQUENCE [LARGE SCALE GENOMIC DNA]</scope>
    <source>
        <strain evidence="2">ACAM 48</strain>
    </source>
</reference>
<evidence type="ECO:0000313" key="1">
    <source>
        <dbReference type="EMBL" id="SHM72280.1"/>
    </source>
</evidence>
<gene>
    <name evidence="1" type="ORF">SAMN05878281_1711</name>
</gene>
<dbReference type="RefSeq" id="WP_079734864.1">
    <property type="nucleotide sequence ID" value="NZ_LT670848.1"/>
</dbReference>
<dbReference type="CDD" id="cd00754">
    <property type="entry name" value="Ubl_MoaD"/>
    <property type="match status" value="1"/>
</dbReference>
<evidence type="ECO:0000313" key="2">
    <source>
        <dbReference type="Proteomes" id="UP000190235"/>
    </source>
</evidence>
<dbReference type="Gene3D" id="3.10.20.30">
    <property type="match status" value="1"/>
</dbReference>
<name>A0A1M7L2Q2_9FLAO</name>
<protein>
    <submittedName>
        <fullName evidence="1">Molybdopterin synthase sulfur carrier subunit</fullName>
    </submittedName>
</protein>
<dbReference type="AlphaFoldDB" id="A0A1M7L2Q2"/>
<dbReference type="EMBL" id="LT670848">
    <property type="protein sequence ID" value="SHM72280.1"/>
    <property type="molecule type" value="Genomic_DNA"/>
</dbReference>
<dbReference type="InterPro" id="IPR003749">
    <property type="entry name" value="ThiS/MoaD-like"/>
</dbReference>
<dbReference type="STRING" id="143223.SAMN05878281_1711"/>
<dbReference type="SUPFAM" id="SSF54285">
    <property type="entry name" value="MoaD/ThiS"/>
    <property type="match status" value="1"/>
</dbReference>
<organism evidence="1 2">
    <name type="scientific">Salegentibacter salegens</name>
    <dbReference type="NCBI Taxonomy" id="143223"/>
    <lineage>
        <taxon>Bacteria</taxon>
        <taxon>Pseudomonadati</taxon>
        <taxon>Bacteroidota</taxon>
        <taxon>Flavobacteriia</taxon>
        <taxon>Flavobacteriales</taxon>
        <taxon>Flavobacteriaceae</taxon>
        <taxon>Salegentibacter</taxon>
    </lineage>
</organism>
<dbReference type="OrthoDB" id="1191081at2"/>
<accession>A0A1M7L2Q2</accession>
<dbReference type="InterPro" id="IPR012675">
    <property type="entry name" value="Beta-grasp_dom_sf"/>
</dbReference>
<sequence length="78" mass="8800">MEGLTIKAFGIIAEKLPEQEFKFPKKKDTEELLNSLYNEYPNLKDLDFSLAVNQQLIQQNTSLEGNEEIALLPPFSGG</sequence>
<keyword evidence="2" id="KW-1185">Reference proteome</keyword>